<dbReference type="Proteomes" id="UP000005237">
    <property type="component" value="Unassembled WGS sequence"/>
</dbReference>
<dbReference type="eggNOG" id="KOG2497">
    <property type="taxonomic scope" value="Eukaryota"/>
</dbReference>
<dbReference type="GO" id="GO:0005852">
    <property type="term" value="C:eukaryotic translation initiation factor 3 complex"/>
    <property type="evidence" value="ECO:0007669"/>
    <property type="project" value="InterPro"/>
</dbReference>
<dbReference type="EnsemblMetazoa" id="CJA11980b.1">
    <property type="protein sequence ID" value="CJA11980b.1"/>
    <property type="gene ID" value="WBGene00131184"/>
</dbReference>
<dbReference type="InParanoid" id="K7H447"/>
<dbReference type="InterPro" id="IPR029063">
    <property type="entry name" value="SAM-dependent_MTases_sf"/>
</dbReference>
<keyword evidence="3" id="KW-1185">Reference proteome</keyword>
<dbReference type="GO" id="GO:0003723">
    <property type="term" value="F:RNA binding"/>
    <property type="evidence" value="ECO:0007669"/>
    <property type="project" value="UniProtKB-KW"/>
</dbReference>
<dbReference type="eggNOG" id="KOG2479">
    <property type="taxonomic scope" value="Eukaryota"/>
</dbReference>
<dbReference type="STRING" id="281687.K7H447"/>
<reference evidence="3" key="1">
    <citation type="submission" date="2010-08" db="EMBL/GenBank/DDBJ databases">
        <authorList>
            <consortium name="Caenorhabditis japonica Sequencing Consortium"/>
            <person name="Wilson R.K."/>
        </authorList>
    </citation>
    <scope>NUCLEOTIDE SEQUENCE [LARGE SCALE GENOMIC DNA]</scope>
    <source>
        <strain evidence="3">DF5081</strain>
    </source>
</reference>
<dbReference type="AlphaFoldDB" id="K7H447"/>
<proteinExistence type="predicted"/>
<dbReference type="GO" id="GO:0003743">
    <property type="term" value="F:translation initiation factor activity"/>
    <property type="evidence" value="ECO:0007669"/>
    <property type="project" value="UniProtKB-KW"/>
</dbReference>
<dbReference type="Pfam" id="PF10294">
    <property type="entry name" value="Methyltransf_16"/>
    <property type="match status" value="1"/>
</dbReference>
<sequence length="335" mass="37531">MESHTQDQNIFLLTPLLASALNRKTSSKCPGSEEQKEMDRFGETIELQLKRYYCSGSKIPDELIAEVVKKCVEQEGYAGIISENVFNNEIVVSHQIRVEFQINILKTLILKLEKLEIYVPDSIYDRLGELMGTKDGEFVERLYLDETGEKVLAKFSESVNQLSMGTTGLSVWQASCDLANLFRLIPQKGFSRIVELGAGCGVSGISIAKSHNCKVVLTDYDSNVLKLLEENAVANGLIDGDKPENQGKVRYLDWCNFEDSDWNEPADLVIAAASSESQSFCLFTILIFSCMKQKPGKYLLMKDPQSPVVRLYSLPDGTFDSERESSEEENSDDDQ</sequence>
<dbReference type="InterPro" id="IPR019410">
    <property type="entry name" value="Methyltransf_16"/>
</dbReference>
<dbReference type="Gene3D" id="3.40.50.150">
    <property type="entry name" value="Vaccinia Virus protein VP39"/>
    <property type="match status" value="1"/>
</dbReference>
<dbReference type="FunCoup" id="K7H447">
    <property type="interactions" value="1355"/>
</dbReference>
<feature type="compositionally biased region" description="Acidic residues" evidence="1">
    <location>
        <begin position="325"/>
        <end position="335"/>
    </location>
</feature>
<evidence type="ECO:0000313" key="2">
    <source>
        <dbReference type="EnsemblMetazoa" id="CJA11980b.1"/>
    </source>
</evidence>
<dbReference type="PANTHER" id="PTHR14614:SF130">
    <property type="entry name" value="PROTEIN-LYSINE N-METHYLTRANSFERASE EEF2KMT"/>
    <property type="match status" value="1"/>
</dbReference>
<reference evidence="2" key="2">
    <citation type="submission" date="2012-11" db="UniProtKB">
        <authorList>
            <consortium name="EnsemblMetazoa"/>
        </authorList>
    </citation>
    <scope>IDENTIFICATION</scope>
    <source>
        <strain evidence="2">DF5081</strain>
    </source>
</reference>
<organism evidence="2 3">
    <name type="scientific">Caenorhabditis japonica</name>
    <dbReference type="NCBI Taxonomy" id="281687"/>
    <lineage>
        <taxon>Eukaryota</taxon>
        <taxon>Metazoa</taxon>
        <taxon>Ecdysozoa</taxon>
        <taxon>Nematoda</taxon>
        <taxon>Chromadorea</taxon>
        <taxon>Rhabditida</taxon>
        <taxon>Rhabditina</taxon>
        <taxon>Rhabditomorpha</taxon>
        <taxon>Rhabditoidea</taxon>
        <taxon>Rhabditidae</taxon>
        <taxon>Peloderinae</taxon>
        <taxon>Caenorhabditis</taxon>
    </lineage>
</organism>
<protein>
    <submittedName>
        <fullName evidence="2">Eukaryotic translation initiation factor 3 subunit p66</fullName>
    </submittedName>
</protein>
<evidence type="ECO:0000256" key="1">
    <source>
        <dbReference type="SAM" id="MobiDB-lite"/>
    </source>
</evidence>
<feature type="region of interest" description="Disordered" evidence="1">
    <location>
        <begin position="313"/>
        <end position="335"/>
    </location>
</feature>
<dbReference type="SUPFAM" id="SSF53335">
    <property type="entry name" value="S-adenosyl-L-methionine-dependent methyltransferases"/>
    <property type="match status" value="1"/>
</dbReference>
<accession>K7H447</accession>
<dbReference type="PANTHER" id="PTHR14614">
    <property type="entry name" value="HEPATOCELLULAR CARCINOMA-ASSOCIATED ANTIGEN"/>
    <property type="match status" value="1"/>
</dbReference>
<evidence type="ECO:0000313" key="3">
    <source>
        <dbReference type="Proteomes" id="UP000005237"/>
    </source>
</evidence>
<dbReference type="CDD" id="cd02440">
    <property type="entry name" value="AdoMet_MTases"/>
    <property type="match status" value="1"/>
</dbReference>
<name>K7H447_CAEJA</name>